<proteinExistence type="predicted"/>
<evidence type="ECO:0000256" key="1">
    <source>
        <dbReference type="PROSITE-ProRule" id="PRU00473"/>
    </source>
</evidence>
<evidence type="ECO:0000259" key="3">
    <source>
        <dbReference type="PROSITE" id="PS51123"/>
    </source>
</evidence>
<keyword evidence="5" id="KW-1185">Reference proteome</keyword>
<dbReference type="Proteomes" id="UP001216510">
    <property type="component" value="Chromosome"/>
</dbReference>
<dbReference type="SUPFAM" id="SSF103088">
    <property type="entry name" value="OmpA-like"/>
    <property type="match status" value="1"/>
</dbReference>
<dbReference type="InterPro" id="IPR006665">
    <property type="entry name" value="OmpA-like"/>
</dbReference>
<sequence>MRRPYLPALALAAALLCGCAGVPPDSAPRTPISADYVAAGDTSGVRAFVYGKRTVLEIAPRLFWLTIEDADGAAVPYEREGRFYRLPRKLDNFTVRVNTRVLSFHARPAAPRPLPAAAPARAAPPAPAAARAVLAEPAGVAPDRELAALVTLSAAQAEEVREAIAAAGDTAETRQLLARLERVERRLAGASAVLVRVQFDSHATGFAPDPALARPLVAAAHAAERVNVRGRTDARVAGPDDPRIALARAVAARTFLIDSGVEPAKIRVFAQPAGDFIAPARSEQGRALNRRVEIELVTRGLASRAAVARPAGSAS</sequence>
<dbReference type="RefSeq" id="WP_277414230.1">
    <property type="nucleotide sequence ID" value="NZ_CP119083.1"/>
</dbReference>
<protein>
    <recommendedName>
        <fullName evidence="3">OmpA-like domain-containing protein</fullName>
    </recommendedName>
</protein>
<gene>
    <name evidence="4" type="ORF">PX653_18590</name>
</gene>
<keyword evidence="2" id="KW-0732">Signal</keyword>
<dbReference type="PROSITE" id="PS51257">
    <property type="entry name" value="PROKAR_LIPOPROTEIN"/>
    <property type="match status" value="1"/>
</dbReference>
<keyword evidence="1" id="KW-0472">Membrane</keyword>
<evidence type="ECO:0000313" key="4">
    <source>
        <dbReference type="EMBL" id="WEF31458.1"/>
    </source>
</evidence>
<dbReference type="Gene3D" id="3.30.1330.60">
    <property type="entry name" value="OmpA-like domain"/>
    <property type="match status" value="1"/>
</dbReference>
<evidence type="ECO:0000313" key="5">
    <source>
        <dbReference type="Proteomes" id="UP001216510"/>
    </source>
</evidence>
<dbReference type="Pfam" id="PF00691">
    <property type="entry name" value="OmpA"/>
    <property type="match status" value="1"/>
</dbReference>
<dbReference type="PROSITE" id="PS51123">
    <property type="entry name" value="OMPA_2"/>
    <property type="match status" value="1"/>
</dbReference>
<accession>A0ABY8B8T9</accession>
<name>A0ABY8B8T9_9BURK</name>
<dbReference type="EMBL" id="CP119083">
    <property type="protein sequence ID" value="WEF31458.1"/>
    <property type="molecule type" value="Genomic_DNA"/>
</dbReference>
<reference evidence="4 5" key="1">
    <citation type="submission" date="2023-02" db="EMBL/GenBank/DDBJ databases">
        <title>Gemone sequence of Telluria chitinolytica ACM 3522T.</title>
        <authorList>
            <person name="Frediansyah A."/>
            <person name="Miess H."/>
            <person name="Gross H."/>
        </authorList>
    </citation>
    <scope>NUCLEOTIDE SEQUENCE [LARGE SCALE GENOMIC DNA]</scope>
    <source>
        <strain evidence="4 5">ACM 3522</strain>
    </source>
</reference>
<feature type="chain" id="PRO_5045976359" description="OmpA-like domain-containing protein" evidence="2">
    <location>
        <begin position="21"/>
        <end position="315"/>
    </location>
</feature>
<feature type="signal peptide" evidence="2">
    <location>
        <begin position="1"/>
        <end position="20"/>
    </location>
</feature>
<dbReference type="InterPro" id="IPR036737">
    <property type="entry name" value="OmpA-like_sf"/>
</dbReference>
<feature type="domain" description="OmpA-like" evidence="3">
    <location>
        <begin position="184"/>
        <end position="300"/>
    </location>
</feature>
<organism evidence="4 5">
    <name type="scientific">Pseudoduganella chitinolytica</name>
    <dbReference type="NCBI Taxonomy" id="34070"/>
    <lineage>
        <taxon>Bacteria</taxon>
        <taxon>Pseudomonadati</taxon>
        <taxon>Pseudomonadota</taxon>
        <taxon>Betaproteobacteria</taxon>
        <taxon>Burkholderiales</taxon>
        <taxon>Oxalobacteraceae</taxon>
        <taxon>Telluria group</taxon>
        <taxon>Pseudoduganella</taxon>
    </lineage>
</organism>
<evidence type="ECO:0000256" key="2">
    <source>
        <dbReference type="SAM" id="SignalP"/>
    </source>
</evidence>